<feature type="transmembrane region" description="Helical" evidence="1">
    <location>
        <begin position="20"/>
        <end position="39"/>
    </location>
</feature>
<accession>A0A931WP78</accession>
<keyword evidence="1" id="KW-0812">Transmembrane</keyword>
<keyword evidence="1" id="KW-0472">Membrane</keyword>
<name>A0A931WP78_9BACT</name>
<keyword evidence="1" id="KW-1133">Transmembrane helix</keyword>
<dbReference type="Proteomes" id="UP000724148">
    <property type="component" value="Unassembled WGS sequence"/>
</dbReference>
<sequence length="58" mass="6680">MTSTDKVNGLYPIMKKRHIWISAAAIAVIVFLFSQDALARLAWQKYHRPDAALMLNRH</sequence>
<evidence type="ECO:0000313" key="3">
    <source>
        <dbReference type="Proteomes" id="UP000724148"/>
    </source>
</evidence>
<organism evidence="2 3">
    <name type="scientific">Candidatus Sungiibacteriota bacterium</name>
    <dbReference type="NCBI Taxonomy" id="2750080"/>
    <lineage>
        <taxon>Bacteria</taxon>
        <taxon>Candidatus Sungiibacteriota</taxon>
    </lineage>
</organism>
<dbReference type="AlphaFoldDB" id="A0A931WP78"/>
<comment type="caution">
    <text evidence="2">The sequence shown here is derived from an EMBL/GenBank/DDBJ whole genome shotgun (WGS) entry which is preliminary data.</text>
</comment>
<evidence type="ECO:0000256" key="1">
    <source>
        <dbReference type="SAM" id="Phobius"/>
    </source>
</evidence>
<protein>
    <submittedName>
        <fullName evidence="2">Uncharacterized protein</fullName>
    </submittedName>
</protein>
<proteinExistence type="predicted"/>
<dbReference type="EMBL" id="JACOZA010000076">
    <property type="protein sequence ID" value="MBI2097062.1"/>
    <property type="molecule type" value="Genomic_DNA"/>
</dbReference>
<reference evidence="2" key="1">
    <citation type="submission" date="2020-07" db="EMBL/GenBank/DDBJ databases">
        <title>Huge and variable diversity of episymbiotic CPR bacteria and DPANN archaea in groundwater ecosystems.</title>
        <authorList>
            <person name="He C.Y."/>
            <person name="Keren R."/>
            <person name="Whittaker M."/>
            <person name="Farag I.F."/>
            <person name="Doudna J."/>
            <person name="Cate J.H.D."/>
            <person name="Banfield J.F."/>
        </authorList>
    </citation>
    <scope>NUCLEOTIDE SEQUENCE</scope>
    <source>
        <strain evidence="2">NC_groundwater_193_Ag_S-0.1um_51_7</strain>
    </source>
</reference>
<gene>
    <name evidence="2" type="ORF">HYT40_02860</name>
</gene>
<feature type="non-terminal residue" evidence="2">
    <location>
        <position position="58"/>
    </location>
</feature>
<evidence type="ECO:0000313" key="2">
    <source>
        <dbReference type="EMBL" id="MBI2097062.1"/>
    </source>
</evidence>